<accession>A0ABQ1XGA1</accession>
<feature type="domain" description="Bacterial bifunctional deaminase-reductase C-terminal" evidence="1">
    <location>
        <begin position="109"/>
        <end position="184"/>
    </location>
</feature>
<dbReference type="EMBL" id="BMFS01000001">
    <property type="protein sequence ID" value="GGG91685.1"/>
    <property type="molecule type" value="Genomic_DNA"/>
</dbReference>
<gene>
    <name evidence="2" type="ORF">GCM10007420_03700</name>
</gene>
<organism evidence="2 3">
    <name type="scientific">Glycocaulis albus</name>
    <dbReference type="NCBI Taxonomy" id="1382801"/>
    <lineage>
        <taxon>Bacteria</taxon>
        <taxon>Pseudomonadati</taxon>
        <taxon>Pseudomonadota</taxon>
        <taxon>Alphaproteobacteria</taxon>
        <taxon>Maricaulales</taxon>
        <taxon>Maricaulaceae</taxon>
        <taxon>Glycocaulis</taxon>
    </lineage>
</organism>
<dbReference type="Proteomes" id="UP000648722">
    <property type="component" value="Unassembled WGS sequence"/>
</dbReference>
<dbReference type="Gene3D" id="3.40.430.10">
    <property type="entry name" value="Dihydrofolate Reductase, subunit A"/>
    <property type="match status" value="1"/>
</dbReference>
<sequence>MRTIRIIEHMSLDGVIQAPGGPDEDMDGGFAHGGWAFHHFDEAVGEAIDAAHGQHFDVLLGRRTYDIWADYWPHQTGPMANQLNAARKYVATHRPDSLGWGPAEDLGSDIVQGIRRIKAGDGPNLIVWGSSTITSALIEHGLADEVMLLMFPVLLGRGKRVFSDTAAATGLTLIASKPAASGVVISTYKPAGPARTGSFAETDE</sequence>
<name>A0ABQ1XGA1_9PROT</name>
<dbReference type="PANTHER" id="PTHR38011">
    <property type="entry name" value="DIHYDROFOLATE REDUCTASE FAMILY PROTEIN (AFU_ORTHOLOGUE AFUA_8G06820)"/>
    <property type="match status" value="1"/>
</dbReference>
<dbReference type="RefSeq" id="WP_188450841.1">
    <property type="nucleotide sequence ID" value="NZ_BMFS01000001.1"/>
</dbReference>
<dbReference type="Pfam" id="PF01872">
    <property type="entry name" value="RibD_C"/>
    <property type="match status" value="1"/>
</dbReference>
<dbReference type="PANTHER" id="PTHR38011:SF2">
    <property type="entry name" value="BIFUNCTIONAL DEAMINASE-REDUCTASE DOMAIN PROTEIN"/>
    <property type="match status" value="1"/>
</dbReference>
<reference evidence="3" key="1">
    <citation type="journal article" date="2019" name="Int. J. Syst. Evol. Microbiol.">
        <title>The Global Catalogue of Microorganisms (GCM) 10K type strain sequencing project: providing services to taxonomists for standard genome sequencing and annotation.</title>
        <authorList>
            <consortium name="The Broad Institute Genomics Platform"/>
            <consortium name="The Broad Institute Genome Sequencing Center for Infectious Disease"/>
            <person name="Wu L."/>
            <person name="Ma J."/>
        </authorList>
    </citation>
    <scope>NUCLEOTIDE SEQUENCE [LARGE SCALE GENOMIC DNA]</scope>
    <source>
        <strain evidence="3">CGMCC 1.12766</strain>
    </source>
</reference>
<dbReference type="InterPro" id="IPR002734">
    <property type="entry name" value="RibDG_C"/>
</dbReference>
<evidence type="ECO:0000313" key="3">
    <source>
        <dbReference type="Proteomes" id="UP000648722"/>
    </source>
</evidence>
<dbReference type="SUPFAM" id="SSF53597">
    <property type="entry name" value="Dihydrofolate reductase-like"/>
    <property type="match status" value="1"/>
</dbReference>
<dbReference type="InterPro" id="IPR050765">
    <property type="entry name" value="Riboflavin_Biosynth_HTPR"/>
</dbReference>
<evidence type="ECO:0000313" key="2">
    <source>
        <dbReference type="EMBL" id="GGG91685.1"/>
    </source>
</evidence>
<protein>
    <submittedName>
        <fullName evidence="2">Dihydrofolate reductase</fullName>
    </submittedName>
</protein>
<comment type="caution">
    <text evidence="2">The sequence shown here is derived from an EMBL/GenBank/DDBJ whole genome shotgun (WGS) entry which is preliminary data.</text>
</comment>
<proteinExistence type="predicted"/>
<evidence type="ECO:0000259" key="1">
    <source>
        <dbReference type="Pfam" id="PF01872"/>
    </source>
</evidence>
<dbReference type="InterPro" id="IPR024072">
    <property type="entry name" value="DHFR-like_dom_sf"/>
</dbReference>
<keyword evidence="3" id="KW-1185">Reference proteome</keyword>